<evidence type="ECO:0000256" key="4">
    <source>
        <dbReference type="ARBA" id="ARBA00022989"/>
    </source>
</evidence>
<accession>A0A2I0WJ37</accession>
<keyword evidence="5 6" id="KW-0472">Membrane</keyword>
<feature type="transmembrane region" description="Helical" evidence="6">
    <location>
        <begin position="144"/>
        <end position="162"/>
    </location>
</feature>
<gene>
    <name evidence="9" type="ORF">MA16_Dca023014</name>
</gene>
<feature type="transmembrane region" description="Helical" evidence="6">
    <location>
        <begin position="317"/>
        <end position="335"/>
    </location>
</feature>
<evidence type="ECO:0000256" key="7">
    <source>
        <dbReference type="SAM" id="MobiDB-lite"/>
    </source>
</evidence>
<name>A0A2I0WJ37_9ASPA</name>
<keyword evidence="4 6" id="KW-1133">Transmembrane helix</keyword>
<evidence type="ECO:0000313" key="10">
    <source>
        <dbReference type="Proteomes" id="UP000233837"/>
    </source>
</evidence>
<evidence type="ECO:0000313" key="9">
    <source>
        <dbReference type="EMBL" id="PKU75674.1"/>
    </source>
</evidence>
<feature type="transmembrane region" description="Helical" evidence="6">
    <location>
        <begin position="47"/>
        <end position="69"/>
    </location>
</feature>
<dbReference type="SUPFAM" id="SSF103481">
    <property type="entry name" value="Multidrug resistance efflux transporter EmrE"/>
    <property type="match status" value="2"/>
</dbReference>
<dbReference type="GO" id="GO:0016020">
    <property type="term" value="C:membrane"/>
    <property type="evidence" value="ECO:0007669"/>
    <property type="project" value="UniProtKB-SubCell"/>
</dbReference>
<evidence type="ECO:0000256" key="1">
    <source>
        <dbReference type="ARBA" id="ARBA00004141"/>
    </source>
</evidence>
<evidence type="ECO:0000256" key="2">
    <source>
        <dbReference type="ARBA" id="ARBA00007635"/>
    </source>
</evidence>
<feature type="transmembrane region" description="Helical" evidence="6">
    <location>
        <begin position="225"/>
        <end position="246"/>
    </location>
</feature>
<feature type="transmembrane region" description="Helical" evidence="6">
    <location>
        <begin position="193"/>
        <end position="213"/>
    </location>
</feature>
<dbReference type="InterPro" id="IPR030184">
    <property type="entry name" value="WAT1-related"/>
</dbReference>
<dbReference type="Pfam" id="PF00892">
    <property type="entry name" value="EamA"/>
    <property type="match status" value="2"/>
</dbReference>
<feature type="transmembrane region" description="Helical" evidence="6">
    <location>
        <begin position="81"/>
        <end position="102"/>
    </location>
</feature>
<feature type="region of interest" description="Disordered" evidence="7">
    <location>
        <begin position="349"/>
        <end position="374"/>
    </location>
</feature>
<dbReference type="PANTHER" id="PTHR31218">
    <property type="entry name" value="WAT1-RELATED PROTEIN"/>
    <property type="match status" value="1"/>
</dbReference>
<protein>
    <recommendedName>
        <fullName evidence="6">WAT1-related protein</fullName>
    </recommendedName>
</protein>
<reference evidence="9 10" key="1">
    <citation type="journal article" date="2016" name="Sci. Rep.">
        <title>The Dendrobium catenatum Lindl. genome sequence provides insights into polysaccharide synthase, floral development and adaptive evolution.</title>
        <authorList>
            <person name="Zhang G.Q."/>
            <person name="Xu Q."/>
            <person name="Bian C."/>
            <person name="Tsai W.C."/>
            <person name="Yeh C.M."/>
            <person name="Liu K.W."/>
            <person name="Yoshida K."/>
            <person name="Zhang L.S."/>
            <person name="Chang S.B."/>
            <person name="Chen F."/>
            <person name="Shi Y."/>
            <person name="Su Y.Y."/>
            <person name="Zhang Y.Q."/>
            <person name="Chen L.J."/>
            <person name="Yin Y."/>
            <person name="Lin M."/>
            <person name="Huang H."/>
            <person name="Deng H."/>
            <person name="Wang Z.W."/>
            <person name="Zhu S.L."/>
            <person name="Zhao X."/>
            <person name="Deng C."/>
            <person name="Niu S.C."/>
            <person name="Huang J."/>
            <person name="Wang M."/>
            <person name="Liu G.H."/>
            <person name="Yang H.J."/>
            <person name="Xiao X.J."/>
            <person name="Hsiao Y.Y."/>
            <person name="Wu W.L."/>
            <person name="Chen Y.Y."/>
            <person name="Mitsuda N."/>
            <person name="Ohme-Takagi M."/>
            <person name="Luo Y.B."/>
            <person name="Van de Peer Y."/>
            <person name="Liu Z.J."/>
        </authorList>
    </citation>
    <scope>NUCLEOTIDE SEQUENCE [LARGE SCALE GENOMIC DNA]</scope>
    <source>
        <tissue evidence="9">The whole plant</tissue>
    </source>
</reference>
<keyword evidence="3 6" id="KW-0812">Transmembrane</keyword>
<dbReference type="InterPro" id="IPR000620">
    <property type="entry name" value="EamA_dom"/>
</dbReference>
<feature type="transmembrane region" description="Helical" evidence="6">
    <location>
        <begin position="20"/>
        <end position="41"/>
    </location>
</feature>
<keyword evidence="10" id="KW-1185">Reference proteome</keyword>
<dbReference type="Proteomes" id="UP000233837">
    <property type="component" value="Unassembled WGS sequence"/>
</dbReference>
<comment type="similarity">
    <text evidence="2 6">Belongs to the drug/metabolite transporter (DMT) superfamily. Plant drug/metabolite exporter (P-DME) (TC 2.A.7.4) family.</text>
</comment>
<evidence type="ECO:0000256" key="3">
    <source>
        <dbReference type="ARBA" id="ARBA00022692"/>
    </source>
</evidence>
<proteinExistence type="inferred from homology"/>
<reference evidence="9 10" key="2">
    <citation type="journal article" date="2017" name="Nature">
        <title>The Apostasia genome and the evolution of orchids.</title>
        <authorList>
            <person name="Zhang G.Q."/>
            <person name="Liu K.W."/>
            <person name="Li Z."/>
            <person name="Lohaus R."/>
            <person name="Hsiao Y.Y."/>
            <person name="Niu S.C."/>
            <person name="Wang J.Y."/>
            <person name="Lin Y.C."/>
            <person name="Xu Q."/>
            <person name="Chen L.J."/>
            <person name="Yoshida K."/>
            <person name="Fujiwara S."/>
            <person name="Wang Z.W."/>
            <person name="Zhang Y.Q."/>
            <person name="Mitsuda N."/>
            <person name="Wang M."/>
            <person name="Liu G.H."/>
            <person name="Pecoraro L."/>
            <person name="Huang H.X."/>
            <person name="Xiao X.J."/>
            <person name="Lin M."/>
            <person name="Wu X.Y."/>
            <person name="Wu W.L."/>
            <person name="Chen Y.Y."/>
            <person name="Chang S.B."/>
            <person name="Sakamoto S."/>
            <person name="Ohme-Takagi M."/>
            <person name="Yagi M."/>
            <person name="Zeng S.J."/>
            <person name="Shen C.Y."/>
            <person name="Yeh C.M."/>
            <person name="Luo Y.B."/>
            <person name="Tsai W.C."/>
            <person name="Van de Peer Y."/>
            <person name="Liu Z.J."/>
        </authorList>
    </citation>
    <scope>NUCLEOTIDE SEQUENCE [LARGE SCALE GENOMIC DNA]</scope>
    <source>
        <tissue evidence="9">The whole plant</tissue>
    </source>
</reference>
<feature type="domain" description="EamA" evidence="8">
    <location>
        <begin position="20"/>
        <end position="160"/>
    </location>
</feature>
<organism evidence="9 10">
    <name type="scientific">Dendrobium catenatum</name>
    <dbReference type="NCBI Taxonomy" id="906689"/>
    <lineage>
        <taxon>Eukaryota</taxon>
        <taxon>Viridiplantae</taxon>
        <taxon>Streptophyta</taxon>
        <taxon>Embryophyta</taxon>
        <taxon>Tracheophyta</taxon>
        <taxon>Spermatophyta</taxon>
        <taxon>Magnoliopsida</taxon>
        <taxon>Liliopsida</taxon>
        <taxon>Asparagales</taxon>
        <taxon>Orchidaceae</taxon>
        <taxon>Epidendroideae</taxon>
        <taxon>Malaxideae</taxon>
        <taxon>Dendrobiinae</taxon>
        <taxon>Dendrobium</taxon>
    </lineage>
</organism>
<feature type="domain" description="EamA" evidence="8">
    <location>
        <begin position="195"/>
        <end position="334"/>
    </location>
</feature>
<evidence type="ECO:0000259" key="8">
    <source>
        <dbReference type="Pfam" id="PF00892"/>
    </source>
</evidence>
<dbReference type="GO" id="GO:0022857">
    <property type="term" value="F:transmembrane transporter activity"/>
    <property type="evidence" value="ECO:0007669"/>
    <property type="project" value="InterPro"/>
</dbReference>
<evidence type="ECO:0000256" key="5">
    <source>
        <dbReference type="ARBA" id="ARBA00023136"/>
    </source>
</evidence>
<dbReference type="InterPro" id="IPR037185">
    <property type="entry name" value="EmrE-like"/>
</dbReference>
<feature type="transmembrane region" description="Helical" evidence="6">
    <location>
        <begin position="114"/>
        <end position="132"/>
    </location>
</feature>
<dbReference type="AlphaFoldDB" id="A0A2I0WJ37"/>
<feature type="transmembrane region" description="Helical" evidence="6">
    <location>
        <begin position="291"/>
        <end position="311"/>
    </location>
</feature>
<feature type="transmembrane region" description="Helical" evidence="6">
    <location>
        <begin position="258"/>
        <end position="279"/>
    </location>
</feature>
<evidence type="ECO:0000256" key="6">
    <source>
        <dbReference type="RuleBase" id="RU363077"/>
    </source>
</evidence>
<comment type="subcellular location">
    <subcellularLocation>
        <location evidence="1 6">Membrane</location>
        <topology evidence="1 6">Multi-pass membrane protein</topology>
    </subcellularLocation>
</comment>
<sequence>MAMSTVGEGGINMLKRVKPYVAMVLLQFGYSCSSIIANATLKRGMNHFVLVVFRNAVAAVVISPFALWFERKRRPKLTPIIFLKIVGLAIMEPVIDQNFYYMGNKLTSASFTSSFYNILPAVTFIMALILRMENLNLRRRHSQAKLVGTVVTVAGAVLMIIYKGPIVNSVWTKGGDPQKAQGVEVGHGGGTNLLYGTFMLLISTVGWSSFLILQKKTLESYPVELSLSVWICSMGVVLNTIIVLAIERGRAQPWIIGFDLRLLSAFYTGTICSGVAYYVQGKVMKERGPVFVTAFNPFCMIFTSAMGSSILAEEISLGRILGAITIMIGVYSLLWGKSNDHLTSSVNCNETSKGETDQLPISASKGTKPDLADDPSFIKLPVIKNP</sequence>
<dbReference type="EMBL" id="KZ502581">
    <property type="protein sequence ID" value="PKU75674.1"/>
    <property type="molecule type" value="Genomic_DNA"/>
</dbReference>